<evidence type="ECO:0000259" key="3">
    <source>
        <dbReference type="PROSITE" id="PS50977"/>
    </source>
</evidence>
<organism evidence="4 5">
    <name type="scientific">Nocardioides anomalus</name>
    <dbReference type="NCBI Taxonomy" id="2712223"/>
    <lineage>
        <taxon>Bacteria</taxon>
        <taxon>Bacillati</taxon>
        <taxon>Actinomycetota</taxon>
        <taxon>Actinomycetes</taxon>
        <taxon>Propionibacteriales</taxon>
        <taxon>Nocardioidaceae</taxon>
        <taxon>Nocardioides</taxon>
    </lineage>
</organism>
<feature type="domain" description="HTH tetR-type" evidence="3">
    <location>
        <begin position="1"/>
        <end position="61"/>
    </location>
</feature>
<dbReference type="RefSeq" id="WP_165230117.1">
    <property type="nucleotide sequence ID" value="NZ_CP049257.1"/>
</dbReference>
<dbReference type="AlphaFoldDB" id="A0A6G6WBS3"/>
<dbReference type="EMBL" id="CP049257">
    <property type="protein sequence ID" value="QIG42490.1"/>
    <property type="molecule type" value="Genomic_DNA"/>
</dbReference>
<feature type="DNA-binding region" description="H-T-H motif" evidence="2">
    <location>
        <begin position="24"/>
        <end position="43"/>
    </location>
</feature>
<dbReference type="Proteomes" id="UP000502996">
    <property type="component" value="Chromosome"/>
</dbReference>
<name>A0A6G6WBS3_9ACTN</name>
<dbReference type="PROSITE" id="PS50977">
    <property type="entry name" value="HTH_TETR_2"/>
    <property type="match status" value="1"/>
</dbReference>
<dbReference type="KEGG" id="nano:G5V58_06625"/>
<dbReference type="SUPFAM" id="SSF48498">
    <property type="entry name" value="Tetracyclin repressor-like, C-terminal domain"/>
    <property type="match status" value="1"/>
</dbReference>
<dbReference type="InterPro" id="IPR001647">
    <property type="entry name" value="HTH_TetR"/>
</dbReference>
<proteinExistence type="predicted"/>
<gene>
    <name evidence="4" type="ORF">G5V58_06625</name>
</gene>
<dbReference type="Pfam" id="PF00440">
    <property type="entry name" value="TetR_N"/>
    <property type="match status" value="1"/>
</dbReference>
<evidence type="ECO:0000256" key="1">
    <source>
        <dbReference type="ARBA" id="ARBA00023125"/>
    </source>
</evidence>
<dbReference type="InterPro" id="IPR009057">
    <property type="entry name" value="Homeodomain-like_sf"/>
</dbReference>
<evidence type="ECO:0000313" key="5">
    <source>
        <dbReference type="Proteomes" id="UP000502996"/>
    </source>
</evidence>
<keyword evidence="1 2" id="KW-0238">DNA-binding</keyword>
<sequence length="207" mass="21662">MSTRDKLLRATQEALVADGIAGLSARTVAARAGVNQALVFYHFGTVSELAAAAATALCEESVAHYREQFAAVDSLTALLALGEVVHAREQQTGNVAVMAQLMAGAQRDPVLAAAGRAAMDLWRAEVESVVRRVLAPSPVADVVDADGLARAISAAFIGLELYEGVDPDGAAAALAALERLGVLLEAVDDLGPVARRAVRARLRRVRR</sequence>
<keyword evidence="5" id="KW-1185">Reference proteome</keyword>
<evidence type="ECO:0000313" key="4">
    <source>
        <dbReference type="EMBL" id="QIG42490.1"/>
    </source>
</evidence>
<evidence type="ECO:0000256" key="2">
    <source>
        <dbReference type="PROSITE-ProRule" id="PRU00335"/>
    </source>
</evidence>
<dbReference type="SUPFAM" id="SSF46689">
    <property type="entry name" value="Homeodomain-like"/>
    <property type="match status" value="1"/>
</dbReference>
<dbReference type="Gene3D" id="1.10.357.10">
    <property type="entry name" value="Tetracycline Repressor, domain 2"/>
    <property type="match status" value="1"/>
</dbReference>
<dbReference type="InterPro" id="IPR036271">
    <property type="entry name" value="Tet_transcr_reg_TetR-rel_C_sf"/>
</dbReference>
<reference evidence="4 5" key="1">
    <citation type="submission" date="2020-02" db="EMBL/GenBank/DDBJ databases">
        <title>Full genome sequence of Nocardioides sp. R-3366.</title>
        <authorList>
            <person name="Im W.-T."/>
        </authorList>
    </citation>
    <scope>NUCLEOTIDE SEQUENCE [LARGE SCALE GENOMIC DNA]</scope>
    <source>
        <strain evidence="4 5">R-3366</strain>
    </source>
</reference>
<dbReference type="GO" id="GO:0003677">
    <property type="term" value="F:DNA binding"/>
    <property type="evidence" value="ECO:0007669"/>
    <property type="project" value="UniProtKB-UniRule"/>
</dbReference>
<protein>
    <submittedName>
        <fullName evidence="4">TetR family transcriptional regulator</fullName>
    </submittedName>
</protein>
<accession>A0A6G6WBS3</accession>